<dbReference type="VEuPathDB" id="FungiDB:KRP23_6676"/>
<sequence length="1238" mass="135451">PIQGSAENYATVSYQVASTYHFSSERSNGSDRDVVVTLNASYVRHLTKLHSLAGRSERFLAAEFAHAHIRDYTRHLQSDFLAATKLRALRALLPEMVSAVKREGLTAVISRQRKRVEDANLPAALVRMHAVARTEQIPVMLRDVFRDQADVAIPDLLTKQFALARRQAVPRVLSNLYNRLLVEAVPALLGRQLEVQLVNFVPRTLGSLNLKIQRIAFPYVLQEVFERACLEAVPFILRAIKREIEELYMVQQVTADQANLAVVNLWRQQGSTPTDFDAWIDDSPTAETAADGLNGPQSTAVGFAIWKQVVALNETAIANVLDGVNNDVANAADYLTRAQLLAVRDYVITWAQSSTAQRDRQRFWRKAFDKRTADSDVSDPDVDLDLERVGVQSGFSLQQLSATPSATSVSVDVAQQLWNASLEFAFVHPAGFTKWMDVVDGVATALSSGLLAGVTGITSAEVTVVSTWIKSLLDDGFVRRRALLHWTDGTCVTALQIPRKSGCLRYDLEPNIAGDQLGFEMNPDAGLDIGAGISESARNTLWDVAQDTASFLMPAHSSDTKKYYARWLQAIRTNNYKRLIDESQQLKTLAVTQVSAQAIGAWLDSWAHNDLNKLVVYNWWLRSTCYPREQISKPVAGSPTVTSSLSECTASYSEQEQSTTSLPANASPFFTDMRTYQVTEDTCAASGAQFTRTRTTYTLTARVFSCDVVSTGLADDLDDGTRGFELGPLVQNSADRISLAAAIVLWSPNNVLSFRSAQGYERWINLAAHISGSAAGVATEVQAVVSEMNAAIALACQQGINGGGASSAIFNATMVATSCTQVAATHVTQIAAWVNEQSGSAWVKNTVLDQWRRGLAGQLDIEPYRDGSQSGLELTTGCETTLASLSAAECSSITTENGTKYNVPREALRLWDISPDASFLTAKGYALWDSLASAVESKDATSVDTAQTTLAKLCGSAGASSTWETWMERVFQWLQRWKTNEHLQRDVLGHWLYARCPTTPTTISVLSEPTPQTSVVSSCAAAYTSTFSASLDDIQQLASRPVTFFDANVVQRAALVRPTKTVTMNEAWTKCASLTASSFTKTVRTKQSSKKFEACNLLSILATPDVDPSEVTHLDATFELNRSATANLSPEVAHELWDAQSDFSLLDSTAFFEKWYPAIDRSTALQAVQLDLDSLIGSSSTSDLAAVQSYLKQWETSDAAATSVATSWISTKPASVDVDIHEDDDQRGFELYWSAIFK</sequence>
<dbReference type="Proteomes" id="UP000005238">
    <property type="component" value="Unassembled WGS sequence"/>
</dbReference>
<dbReference type="eggNOG" id="KOG3776">
    <property type="taxonomic scope" value="Eukaryota"/>
</dbReference>
<protein>
    <submittedName>
        <fullName evidence="1">Uncharacterized protein</fullName>
    </submittedName>
</protein>
<dbReference type="AlphaFoldDB" id="H3H6A6"/>
<name>H3H6A6_PHYRM</name>
<dbReference type="VEuPathDB" id="FungiDB:KRP22_10218"/>
<reference evidence="1" key="2">
    <citation type="submission" date="2015-06" db="UniProtKB">
        <authorList>
            <consortium name="EnsemblProtists"/>
        </authorList>
    </citation>
    <scope>IDENTIFICATION</scope>
    <source>
        <strain evidence="1">Pr102</strain>
    </source>
</reference>
<evidence type="ECO:0000313" key="2">
    <source>
        <dbReference type="Proteomes" id="UP000005238"/>
    </source>
</evidence>
<keyword evidence="2" id="KW-1185">Reference proteome</keyword>
<dbReference type="HOGENOM" id="CLU_267031_0_0_1"/>
<accession>H3H6A6</accession>
<evidence type="ECO:0000313" key="1">
    <source>
        <dbReference type="EnsemblProtists" id="Phyra86203"/>
    </source>
</evidence>
<proteinExistence type="predicted"/>
<organism evidence="1 2">
    <name type="scientific">Phytophthora ramorum</name>
    <name type="common">Sudden oak death agent</name>
    <dbReference type="NCBI Taxonomy" id="164328"/>
    <lineage>
        <taxon>Eukaryota</taxon>
        <taxon>Sar</taxon>
        <taxon>Stramenopiles</taxon>
        <taxon>Oomycota</taxon>
        <taxon>Peronosporomycetes</taxon>
        <taxon>Peronosporales</taxon>
        <taxon>Peronosporaceae</taxon>
        <taxon>Phytophthora</taxon>
    </lineage>
</organism>
<dbReference type="InParanoid" id="H3H6A6"/>
<dbReference type="STRING" id="164328.H3H6A6"/>
<dbReference type="EMBL" id="DS566526">
    <property type="status" value="NOT_ANNOTATED_CDS"/>
    <property type="molecule type" value="Genomic_DNA"/>
</dbReference>
<dbReference type="EnsemblProtists" id="Phyra86203">
    <property type="protein sequence ID" value="Phyra86203"/>
    <property type="gene ID" value="Phyra86203"/>
</dbReference>
<reference evidence="2" key="1">
    <citation type="journal article" date="2006" name="Science">
        <title>Phytophthora genome sequences uncover evolutionary origins and mechanisms of pathogenesis.</title>
        <authorList>
            <person name="Tyler B.M."/>
            <person name="Tripathy S."/>
            <person name="Zhang X."/>
            <person name="Dehal P."/>
            <person name="Jiang R.H."/>
            <person name="Aerts A."/>
            <person name="Arredondo F.D."/>
            <person name="Baxter L."/>
            <person name="Bensasson D."/>
            <person name="Beynon J.L."/>
            <person name="Chapman J."/>
            <person name="Damasceno C.M."/>
            <person name="Dorrance A.E."/>
            <person name="Dou D."/>
            <person name="Dickerman A.W."/>
            <person name="Dubchak I.L."/>
            <person name="Garbelotto M."/>
            <person name="Gijzen M."/>
            <person name="Gordon S.G."/>
            <person name="Govers F."/>
            <person name="Grunwald N.J."/>
            <person name="Huang W."/>
            <person name="Ivors K.L."/>
            <person name="Jones R.W."/>
            <person name="Kamoun S."/>
            <person name="Krampis K."/>
            <person name="Lamour K.H."/>
            <person name="Lee M.K."/>
            <person name="McDonald W.H."/>
            <person name="Medina M."/>
            <person name="Meijer H.J."/>
            <person name="Nordberg E.K."/>
            <person name="Maclean D.J."/>
            <person name="Ospina-Giraldo M.D."/>
            <person name="Morris P.F."/>
            <person name="Phuntumart V."/>
            <person name="Putnam N.H."/>
            <person name="Rash S."/>
            <person name="Rose J.K."/>
            <person name="Sakihama Y."/>
            <person name="Salamov A.A."/>
            <person name="Savidor A."/>
            <person name="Scheuring C.F."/>
            <person name="Smith B.M."/>
            <person name="Sobral B.W."/>
            <person name="Terry A."/>
            <person name="Torto-Alalibo T.A."/>
            <person name="Win J."/>
            <person name="Xu Z."/>
            <person name="Zhang H."/>
            <person name="Grigoriev I.V."/>
            <person name="Rokhsar D.S."/>
            <person name="Boore J.L."/>
        </authorList>
    </citation>
    <scope>NUCLEOTIDE SEQUENCE [LARGE SCALE GENOMIC DNA]</scope>
    <source>
        <strain evidence="2">Pr102</strain>
    </source>
</reference>